<comment type="similarity">
    <text evidence="6">Belongs to the peptidase M48 family.</text>
</comment>
<keyword evidence="2" id="KW-0479">Metal-binding</keyword>
<gene>
    <name evidence="9" type="ORF">KC678_00335</name>
</gene>
<sequence length="295" mass="33572">MKINRTNLNIFVTTFVVGLYAATIVTVLFELVESCITELFFNKTSSEVWQAVFKEPKFYLYIISILVVLYLISRILLVAASFVLTIAKTNYFLNALNILQEKKDFKIFLSNKKNAFTAGFLNPTIYVSSELVKSFSKQSFKKVILHEKFHVENKDPLKQLIFSKLILLLPPFFFKKEIINEFLKDNENTAEINLDILFQIDGINKSLALSNYGGEFEADILKVNSLYKDMFSVVMLGFVFLFTFSIGLFITSNPLSACSNHDTCSIINQSSSVQSLPSQCIETLYSPSKNYSSPF</sequence>
<keyword evidence="1 6" id="KW-0645">Protease</keyword>
<evidence type="ECO:0000256" key="3">
    <source>
        <dbReference type="ARBA" id="ARBA00022801"/>
    </source>
</evidence>
<protein>
    <submittedName>
        <fullName evidence="9">M48 family metalloprotease</fullName>
        <ecNumber evidence="9">3.4.24.-</ecNumber>
    </submittedName>
</protein>
<feature type="transmembrane region" description="Helical" evidence="7">
    <location>
        <begin position="7"/>
        <end position="29"/>
    </location>
</feature>
<reference evidence="9" key="2">
    <citation type="journal article" date="2021" name="Microbiome">
        <title>Successional dynamics and alternative stable states in a saline activated sludge microbial community over 9 years.</title>
        <authorList>
            <person name="Wang Y."/>
            <person name="Ye J."/>
            <person name="Ju F."/>
            <person name="Liu L."/>
            <person name="Boyd J.A."/>
            <person name="Deng Y."/>
            <person name="Parks D.H."/>
            <person name="Jiang X."/>
            <person name="Yin X."/>
            <person name="Woodcroft B.J."/>
            <person name="Tyson G.W."/>
            <person name="Hugenholtz P."/>
            <person name="Polz M.F."/>
            <person name="Zhang T."/>
        </authorList>
    </citation>
    <scope>NUCLEOTIDE SEQUENCE</scope>
    <source>
        <strain evidence="9">HKST-UBA13</strain>
    </source>
</reference>
<evidence type="ECO:0000259" key="8">
    <source>
        <dbReference type="Pfam" id="PF01435"/>
    </source>
</evidence>
<feature type="transmembrane region" description="Helical" evidence="7">
    <location>
        <begin position="58"/>
        <end position="84"/>
    </location>
</feature>
<dbReference type="GO" id="GO:0004222">
    <property type="term" value="F:metalloendopeptidase activity"/>
    <property type="evidence" value="ECO:0007669"/>
    <property type="project" value="InterPro"/>
</dbReference>
<keyword evidence="7" id="KW-0812">Transmembrane</keyword>
<evidence type="ECO:0000256" key="1">
    <source>
        <dbReference type="ARBA" id="ARBA00022670"/>
    </source>
</evidence>
<keyword evidence="3 6" id="KW-0378">Hydrolase</keyword>
<dbReference type="GO" id="GO:0006508">
    <property type="term" value="P:proteolysis"/>
    <property type="evidence" value="ECO:0007669"/>
    <property type="project" value="UniProtKB-KW"/>
</dbReference>
<comment type="cofactor">
    <cofactor evidence="6">
        <name>Zn(2+)</name>
        <dbReference type="ChEBI" id="CHEBI:29105"/>
    </cofactor>
    <text evidence="6">Binds 1 zinc ion per subunit.</text>
</comment>
<reference evidence="9" key="1">
    <citation type="submission" date="2020-04" db="EMBL/GenBank/DDBJ databases">
        <authorList>
            <person name="Zhang T."/>
        </authorList>
    </citation>
    <scope>NUCLEOTIDE SEQUENCE</scope>
    <source>
        <strain evidence="9">HKST-UBA13</strain>
    </source>
</reference>
<evidence type="ECO:0000256" key="7">
    <source>
        <dbReference type="SAM" id="Phobius"/>
    </source>
</evidence>
<accession>A0A955IAK1</accession>
<comment type="caution">
    <text evidence="9">The sequence shown here is derived from an EMBL/GenBank/DDBJ whole genome shotgun (WGS) entry which is preliminary data.</text>
</comment>
<dbReference type="Gene3D" id="3.30.2010.10">
    <property type="entry name" value="Metalloproteases ('zincins'), catalytic domain"/>
    <property type="match status" value="1"/>
</dbReference>
<evidence type="ECO:0000256" key="5">
    <source>
        <dbReference type="ARBA" id="ARBA00023049"/>
    </source>
</evidence>
<evidence type="ECO:0000256" key="4">
    <source>
        <dbReference type="ARBA" id="ARBA00022833"/>
    </source>
</evidence>
<evidence type="ECO:0000313" key="10">
    <source>
        <dbReference type="Proteomes" id="UP000775877"/>
    </source>
</evidence>
<organism evidence="9 10">
    <name type="scientific">Candidatus Dojkabacteria bacterium</name>
    <dbReference type="NCBI Taxonomy" id="2099670"/>
    <lineage>
        <taxon>Bacteria</taxon>
        <taxon>Candidatus Dojkabacteria</taxon>
    </lineage>
</organism>
<keyword evidence="5 6" id="KW-0482">Metalloprotease</keyword>
<feature type="transmembrane region" description="Helical" evidence="7">
    <location>
        <begin position="230"/>
        <end position="250"/>
    </location>
</feature>
<evidence type="ECO:0000256" key="2">
    <source>
        <dbReference type="ARBA" id="ARBA00022723"/>
    </source>
</evidence>
<dbReference type="EC" id="3.4.24.-" evidence="9"/>
<dbReference type="GO" id="GO:0046872">
    <property type="term" value="F:metal ion binding"/>
    <property type="evidence" value="ECO:0007669"/>
    <property type="project" value="UniProtKB-KW"/>
</dbReference>
<dbReference type="AlphaFoldDB" id="A0A955IAK1"/>
<keyword evidence="7" id="KW-1133">Transmembrane helix</keyword>
<evidence type="ECO:0000256" key="6">
    <source>
        <dbReference type="RuleBase" id="RU003983"/>
    </source>
</evidence>
<feature type="domain" description="Peptidase M48" evidence="8">
    <location>
        <begin position="99"/>
        <end position="227"/>
    </location>
</feature>
<keyword evidence="7" id="KW-0472">Membrane</keyword>
<dbReference type="InterPro" id="IPR001915">
    <property type="entry name" value="Peptidase_M48"/>
</dbReference>
<dbReference type="EMBL" id="JAGQLJ010000005">
    <property type="protein sequence ID" value="MCA9380697.1"/>
    <property type="molecule type" value="Genomic_DNA"/>
</dbReference>
<proteinExistence type="inferred from homology"/>
<evidence type="ECO:0000313" key="9">
    <source>
        <dbReference type="EMBL" id="MCA9380697.1"/>
    </source>
</evidence>
<name>A0A955IAK1_9BACT</name>
<dbReference type="Pfam" id="PF01435">
    <property type="entry name" value="Peptidase_M48"/>
    <property type="match status" value="1"/>
</dbReference>
<dbReference type="Proteomes" id="UP000775877">
    <property type="component" value="Unassembled WGS sequence"/>
</dbReference>
<keyword evidence="4 6" id="KW-0862">Zinc</keyword>